<dbReference type="InterPro" id="IPR025405">
    <property type="entry name" value="DUF4131"/>
</dbReference>
<dbReference type="PANTHER" id="PTHR30619:SF1">
    <property type="entry name" value="RECOMBINATION PROTEIN 2"/>
    <property type="match status" value="1"/>
</dbReference>
<dbReference type="AlphaFoldDB" id="A0AAE3GX16"/>
<proteinExistence type="predicted"/>
<keyword evidence="10" id="KW-1185">Reference proteome</keyword>
<dbReference type="InterPro" id="IPR052159">
    <property type="entry name" value="Competence_DNA_uptake"/>
</dbReference>
<feature type="transmembrane region" description="Helical" evidence="6">
    <location>
        <begin position="26"/>
        <end position="45"/>
    </location>
</feature>
<dbReference type="PANTHER" id="PTHR30619">
    <property type="entry name" value="DNA INTERNALIZATION/COMPETENCE PROTEIN COMEC/REC2"/>
    <property type="match status" value="1"/>
</dbReference>
<dbReference type="EMBL" id="JAMZMM010000174">
    <property type="protein sequence ID" value="MCP2730162.1"/>
    <property type="molecule type" value="Genomic_DNA"/>
</dbReference>
<comment type="caution">
    <text evidence="9">The sequence shown here is derived from an EMBL/GenBank/DDBJ whole genome shotgun (WGS) entry which is preliminary data.</text>
</comment>
<keyword evidence="5 6" id="KW-0472">Membrane</keyword>
<feature type="transmembrane region" description="Helical" evidence="6">
    <location>
        <begin position="338"/>
        <end position="357"/>
    </location>
</feature>
<reference evidence="9" key="1">
    <citation type="submission" date="2022-06" db="EMBL/GenBank/DDBJ databases">
        <title>New cyanobacteria of genus Symplocastrum in benthos of Lake Baikal.</title>
        <authorList>
            <person name="Sorokovikova E."/>
            <person name="Tikhonova I."/>
            <person name="Krasnopeev A."/>
            <person name="Evseev P."/>
            <person name="Gladkikh A."/>
            <person name="Belykh O."/>
        </authorList>
    </citation>
    <scope>NUCLEOTIDE SEQUENCE</scope>
    <source>
        <strain evidence="9">BBK-W-15</strain>
    </source>
</reference>
<dbReference type="Pfam" id="PF13567">
    <property type="entry name" value="DUF4131"/>
    <property type="match status" value="1"/>
</dbReference>
<feature type="transmembrane region" description="Helical" evidence="6">
    <location>
        <begin position="264"/>
        <end position="284"/>
    </location>
</feature>
<feature type="transmembrane region" description="Helical" evidence="6">
    <location>
        <begin position="509"/>
        <end position="525"/>
    </location>
</feature>
<dbReference type="Pfam" id="PF03772">
    <property type="entry name" value="Competence"/>
    <property type="match status" value="1"/>
</dbReference>
<feature type="transmembrane region" description="Helical" evidence="6">
    <location>
        <begin position="57"/>
        <end position="74"/>
    </location>
</feature>
<evidence type="ECO:0000313" key="10">
    <source>
        <dbReference type="Proteomes" id="UP001204953"/>
    </source>
</evidence>
<evidence type="ECO:0000256" key="3">
    <source>
        <dbReference type="ARBA" id="ARBA00022692"/>
    </source>
</evidence>
<evidence type="ECO:0000256" key="4">
    <source>
        <dbReference type="ARBA" id="ARBA00022989"/>
    </source>
</evidence>
<dbReference type="NCBIfam" id="TIGR00360">
    <property type="entry name" value="ComEC_N-term"/>
    <property type="match status" value="1"/>
</dbReference>
<dbReference type="Proteomes" id="UP001204953">
    <property type="component" value="Unassembled WGS sequence"/>
</dbReference>
<feature type="transmembrane region" description="Helical" evidence="6">
    <location>
        <begin position="363"/>
        <end position="379"/>
    </location>
</feature>
<evidence type="ECO:0000259" key="7">
    <source>
        <dbReference type="Pfam" id="PF03772"/>
    </source>
</evidence>
<gene>
    <name evidence="9" type="ORF">NJ959_17160</name>
</gene>
<evidence type="ECO:0000256" key="2">
    <source>
        <dbReference type="ARBA" id="ARBA00022475"/>
    </source>
</evidence>
<protein>
    <submittedName>
        <fullName evidence="9">ComEC/Rec2 family competence protein</fullName>
    </submittedName>
</protein>
<feature type="transmembrane region" description="Helical" evidence="6">
    <location>
        <begin position="479"/>
        <end position="502"/>
    </location>
</feature>
<feature type="transmembrane region" description="Helical" evidence="6">
    <location>
        <begin position="408"/>
        <end position="430"/>
    </location>
</feature>
<feature type="domain" description="DUF4131" evidence="8">
    <location>
        <begin position="27"/>
        <end position="204"/>
    </location>
</feature>
<keyword evidence="4 6" id="KW-1133">Transmembrane helix</keyword>
<accession>A0AAE3GX16</accession>
<evidence type="ECO:0000256" key="1">
    <source>
        <dbReference type="ARBA" id="ARBA00004651"/>
    </source>
</evidence>
<dbReference type="InterPro" id="IPR036866">
    <property type="entry name" value="RibonucZ/Hydroxyglut_hydro"/>
</dbReference>
<dbReference type="InterPro" id="IPR004477">
    <property type="entry name" value="ComEC_N"/>
</dbReference>
<dbReference type="GO" id="GO:0005886">
    <property type="term" value="C:plasma membrane"/>
    <property type="evidence" value="ECO:0007669"/>
    <property type="project" value="UniProtKB-SubCell"/>
</dbReference>
<comment type="subcellular location">
    <subcellularLocation>
        <location evidence="1">Cell membrane</location>
        <topology evidence="1">Multi-pass membrane protein</topology>
    </subcellularLocation>
</comment>
<keyword evidence="3 6" id="KW-0812">Transmembrane</keyword>
<feature type="domain" description="ComEC/Rec2-related protein" evidence="7">
    <location>
        <begin position="242"/>
        <end position="503"/>
    </location>
</feature>
<sequence>MSWAYILGLLSTAILGLPTSNVLWKDYSLLIVGAIVLGIVAAIAIPRFWRSGPKSGIWLTAGIVAALAIFYFHTRIPQPGASDISQFVTSGKESVQGQVVTVQGKVETMPRLTRSSKGQFWLAVTQLNEVESNGNKGATSRGVTGRLYVTVPLLQATGIYPDQTISVTGVLYKPKPAKNPGAFDFRAYIAKEGVFAGLSGRQVSGIDEQKGVSWGWWLLQQRITRAQVHWLGSPVGQLLSSMVLGNRAVDIPYNIRDQFVQVGLAHALAASGTQTSLILGWIIALTRRFSAKTQLVFGTLALLIFIGLSGMQPSVLRAAIMGFGALIALVTQRKIKPLGSLLLAATILLIFNPLWIWDLGFQLSFLATLGLLVTVPPLMKQFDWLPGVIAALIAVPLAAALWTLPLQLYVFGIVAPYSIIVNILSAPFIGIISLGGFISAIAALIYPIAGSAVAWLLYYPIQLLLGLVQVFGLLPGNQIALGTITIWQLLLLYSFICLSCVIPRVRQRWWLAGLLTITVVLLPFWQNKIEQFQVTVLATDEEQILVIQDQGKVTLLNSGEADTASFTVLPFLQKQGVNQIDWAIALDSQPRLRSGWVSMLESLPVRTFYDSMPRTESRRGDEEAEVTDTKVQEATPSISAMPAAGKAIANALKSQKGNYQEVSRGETLSVGSTTMKIISIDPPIVQLQIKGKSWLILGETKPEIQEQLVKSGNLTKTQVLWWSGEALIPELVESLKPEIAIASSNLVDPEVVKLLVNSKIDFYWTGRDGAIQWTVNGGFETTLDANRDDAALL</sequence>
<evidence type="ECO:0000259" key="8">
    <source>
        <dbReference type="Pfam" id="PF13567"/>
    </source>
</evidence>
<keyword evidence="2" id="KW-1003">Cell membrane</keyword>
<feature type="transmembrane region" description="Helical" evidence="6">
    <location>
        <begin position="437"/>
        <end position="459"/>
    </location>
</feature>
<evidence type="ECO:0000313" key="9">
    <source>
        <dbReference type="EMBL" id="MCP2730162.1"/>
    </source>
</evidence>
<dbReference type="Gene3D" id="3.60.15.10">
    <property type="entry name" value="Ribonuclease Z/Hydroxyacylglutathione hydrolase-like"/>
    <property type="match status" value="1"/>
</dbReference>
<evidence type="ECO:0000256" key="5">
    <source>
        <dbReference type="ARBA" id="ARBA00023136"/>
    </source>
</evidence>
<organism evidence="9 10">
    <name type="scientific">Limnofasciculus baicalensis BBK-W-15</name>
    <dbReference type="NCBI Taxonomy" id="2699891"/>
    <lineage>
        <taxon>Bacteria</taxon>
        <taxon>Bacillati</taxon>
        <taxon>Cyanobacteriota</taxon>
        <taxon>Cyanophyceae</taxon>
        <taxon>Coleofasciculales</taxon>
        <taxon>Coleofasciculaceae</taxon>
        <taxon>Limnofasciculus</taxon>
        <taxon>Limnofasciculus baicalensis</taxon>
    </lineage>
</organism>
<name>A0AAE3GX16_9CYAN</name>
<feature type="transmembrane region" description="Helical" evidence="6">
    <location>
        <begin position="291"/>
        <end position="308"/>
    </location>
</feature>
<evidence type="ECO:0000256" key="6">
    <source>
        <dbReference type="SAM" id="Phobius"/>
    </source>
</evidence>
<feature type="transmembrane region" description="Helical" evidence="6">
    <location>
        <begin position="384"/>
        <end position="402"/>
    </location>
</feature>